<evidence type="ECO:0000256" key="2">
    <source>
        <dbReference type="SAM" id="Phobius"/>
    </source>
</evidence>
<reference evidence="4 5" key="1">
    <citation type="submission" date="2019-08" db="EMBL/GenBank/DDBJ databases">
        <authorList>
            <person name="Dong K."/>
        </authorList>
    </citation>
    <scope>NUCLEOTIDE SEQUENCE [LARGE SCALE GENOMIC DNA]</scope>
    <source>
        <strain evidence="4 5">JCM14558</strain>
    </source>
</reference>
<feature type="transmembrane region" description="Helical" evidence="2">
    <location>
        <begin position="645"/>
        <end position="672"/>
    </location>
</feature>
<dbReference type="Pfam" id="PF01841">
    <property type="entry name" value="Transglut_core"/>
    <property type="match status" value="1"/>
</dbReference>
<keyword evidence="2" id="KW-0472">Membrane</keyword>
<feature type="compositionally biased region" description="Basic and acidic residues" evidence="1">
    <location>
        <begin position="600"/>
        <end position="615"/>
    </location>
</feature>
<evidence type="ECO:0000259" key="3">
    <source>
        <dbReference type="SMART" id="SM00460"/>
    </source>
</evidence>
<dbReference type="SUPFAM" id="SSF54001">
    <property type="entry name" value="Cysteine proteinases"/>
    <property type="match status" value="1"/>
</dbReference>
<keyword evidence="2" id="KW-1133">Transmembrane helix</keyword>
<comment type="caution">
    <text evidence="4">The sequence shown here is derived from an EMBL/GenBank/DDBJ whole genome shotgun (WGS) entry which is preliminary data.</text>
</comment>
<keyword evidence="5" id="KW-1185">Reference proteome</keyword>
<dbReference type="Gene3D" id="3.10.620.30">
    <property type="match status" value="1"/>
</dbReference>
<evidence type="ECO:0000256" key="1">
    <source>
        <dbReference type="SAM" id="MobiDB-lite"/>
    </source>
</evidence>
<keyword evidence="2" id="KW-0812">Transmembrane</keyword>
<feature type="transmembrane region" description="Helical" evidence="2">
    <location>
        <begin position="228"/>
        <end position="250"/>
    </location>
</feature>
<feature type="transmembrane region" description="Helical" evidence="2">
    <location>
        <begin position="173"/>
        <end position="195"/>
    </location>
</feature>
<feature type="region of interest" description="Disordered" evidence="1">
    <location>
        <begin position="593"/>
        <end position="634"/>
    </location>
</feature>
<dbReference type="OrthoDB" id="3651060at2"/>
<dbReference type="SMART" id="SM00460">
    <property type="entry name" value="TGc"/>
    <property type="match status" value="1"/>
</dbReference>
<sequence>MIAGAVYVAATVLVAALAAWPIYASTAFLLAAGVGALVGAGIAVLALVRRWGGWIVAALLVVAFALLSVPLAVPSRLTGPVEMLQGLAEAFAGVVVGWKDLVTVDLPVGAYRNLLVPALVIFLVGTTVTLLLAWREDRWANASVVVGLGMVSFGLFFGRTAVSSALVLGPVTLAAPVETLVGVCALGSALMWLAWRARDERVAALQRATSASGVRMSRRPSGADRRRAALGAGMLTVALVAAVAVVPWAARGADRQVLRTAAGPELEIAAAVSPLSDYRMLFSDARADDVLFTVSGDALPERVRVATLDGYDGEIFRPGGDGSRFVRVPSVRDAGEGAAIDVEVEIADLGGIWMPTAGSLARVDFEGDRASALADSFYYDVTAGAGVQTADGGLAAGDRYRLRGVEPAVADLASIGEPGGDPGGVLPPDNLAAWVDEHAVGTGGTALDGLVRLLRERGYLSHALDEGEQTPVWRAGLAGYVFQPSASGHSLARIDTLFSRLLERESDPRAVASDNFVAAVGDDEQFSVAVALVARELGFASRVVVGARLTSSDPGLTTCEAGTCRAKDLAAWAEVLSDDGRWIAVDATPQWEQSPSLEVTEQRDPENVTEVRPDTVEEVVPPEPVQEDSARDAPDDDAAGIDLAWLWPILRVGGIVLLVLAVVLGPFVAVLAAKASRRRGRRTASDPVEKIAGGWEEYVDAGVDAGHPAPRELTRSELAATFGTPSGEQLAATADRAVFAREQTTADDAAEFWRIVDDERRRLVGERGFRRRFVAALSLRSFVRLIAPRPARSRSPRSVERGKRRPAAGGRTTT</sequence>
<feature type="transmembrane region" description="Helical" evidence="2">
    <location>
        <begin position="28"/>
        <end position="47"/>
    </location>
</feature>
<dbReference type="InterPro" id="IPR002931">
    <property type="entry name" value="Transglutaminase-like"/>
</dbReference>
<feature type="transmembrane region" description="Helical" evidence="2">
    <location>
        <begin position="54"/>
        <end position="73"/>
    </location>
</feature>
<organism evidence="4 5">
    <name type="scientific">Microbacterium hatanonis</name>
    <dbReference type="NCBI Taxonomy" id="404366"/>
    <lineage>
        <taxon>Bacteria</taxon>
        <taxon>Bacillati</taxon>
        <taxon>Actinomycetota</taxon>
        <taxon>Actinomycetes</taxon>
        <taxon>Micrococcales</taxon>
        <taxon>Microbacteriaceae</taxon>
        <taxon>Microbacterium</taxon>
    </lineage>
</organism>
<accession>A0A5C8HZL6</accession>
<protein>
    <submittedName>
        <fullName evidence="4">Transglutaminase domain-containing protein</fullName>
    </submittedName>
</protein>
<feature type="transmembrane region" description="Helical" evidence="2">
    <location>
        <begin position="114"/>
        <end position="133"/>
    </location>
</feature>
<gene>
    <name evidence="4" type="ORF">FVP77_15125</name>
</gene>
<evidence type="ECO:0000313" key="4">
    <source>
        <dbReference type="EMBL" id="TXK10545.1"/>
    </source>
</evidence>
<name>A0A5C8HZL6_9MICO</name>
<feature type="domain" description="Transglutaminase-like" evidence="3">
    <location>
        <begin position="515"/>
        <end position="589"/>
    </location>
</feature>
<feature type="region of interest" description="Disordered" evidence="1">
    <location>
        <begin position="790"/>
        <end position="814"/>
    </location>
</feature>
<dbReference type="AlphaFoldDB" id="A0A5C8HZL6"/>
<dbReference type="Proteomes" id="UP000321034">
    <property type="component" value="Unassembled WGS sequence"/>
</dbReference>
<dbReference type="InterPro" id="IPR038765">
    <property type="entry name" value="Papain-like_cys_pep_sf"/>
</dbReference>
<dbReference type="EMBL" id="VRSV01000002">
    <property type="protein sequence ID" value="TXK10545.1"/>
    <property type="molecule type" value="Genomic_DNA"/>
</dbReference>
<evidence type="ECO:0000313" key="5">
    <source>
        <dbReference type="Proteomes" id="UP000321034"/>
    </source>
</evidence>
<feature type="transmembrane region" description="Helical" evidence="2">
    <location>
        <begin position="145"/>
        <end position="167"/>
    </location>
</feature>
<proteinExistence type="predicted"/>